<evidence type="ECO:0000313" key="4">
    <source>
        <dbReference type="Proteomes" id="UP000800093"/>
    </source>
</evidence>
<keyword evidence="2" id="KW-0812">Transmembrane</keyword>
<evidence type="ECO:0000313" key="3">
    <source>
        <dbReference type="EMBL" id="KAF2266712.1"/>
    </source>
</evidence>
<evidence type="ECO:0000256" key="1">
    <source>
        <dbReference type="SAM" id="MobiDB-lite"/>
    </source>
</evidence>
<sequence>MVHRSHTHTTQRRLSRLQARARSWLSKILSWAVEDVQYAYAIVLLAGCRTASSGGGMIVVMGMRAPVVGDVVGKGAGESGRAGRPRWTARAAYKEDLTKKTTTHGEGGAQAQLPADEHWRALTSTWARSRRRLLARSLLRNAVASGYCPLASDRPRSERAGRTPIVAQKRAGFYIISLISVLATPYPFFGQKTAFLAKRELPEPARWEKAPETGRGCAGHYAWVAVPARRQARGVIVSANPPQNAGRAVHQLSPAFTTFRQHSHRPLPFSAADWAAPPSSLRASPSDPVPAPAPAASAFHRRRPARCLTPPLHGIAIASHRVLSHPRSLSCASTPTYARRAAVPPSGQLPTACTCVAPPVSRVGGNSSD</sequence>
<keyword evidence="2" id="KW-0472">Membrane</keyword>
<feature type="region of interest" description="Disordered" evidence="1">
    <location>
        <begin position="278"/>
        <end position="299"/>
    </location>
</feature>
<reference evidence="4" key="1">
    <citation type="journal article" date="2020" name="Stud. Mycol.">
        <title>101 Dothideomycetes genomes: A test case for predicting lifestyles and emergence of pathogens.</title>
        <authorList>
            <person name="Haridas S."/>
            <person name="Albert R."/>
            <person name="Binder M."/>
            <person name="Bloem J."/>
            <person name="LaButti K."/>
            <person name="Salamov A."/>
            <person name="Andreopoulos B."/>
            <person name="Baker S."/>
            <person name="Barry K."/>
            <person name="Bills G."/>
            <person name="Bluhm B."/>
            <person name="Cannon C."/>
            <person name="Castanera R."/>
            <person name="Culley D."/>
            <person name="Daum C."/>
            <person name="Ezra D."/>
            <person name="Gonzalez J."/>
            <person name="Henrissat B."/>
            <person name="Kuo A."/>
            <person name="Liang C."/>
            <person name="Lipzen A."/>
            <person name="Lutzoni F."/>
            <person name="Magnuson J."/>
            <person name="Mondo S."/>
            <person name="Nolan M."/>
            <person name="Ohm R."/>
            <person name="Pangilinan J."/>
            <person name="Park H.-J."/>
            <person name="Ramirez L."/>
            <person name="Alfaro M."/>
            <person name="Sun H."/>
            <person name="Tritt A."/>
            <person name="Yoshinaga Y."/>
            <person name="Zwiers L.-H."/>
            <person name="Turgeon B."/>
            <person name="Goodwin S."/>
            <person name="Spatafora J."/>
            <person name="Crous P."/>
            <person name="Grigoriev I."/>
        </authorList>
    </citation>
    <scope>NUCLEOTIDE SEQUENCE [LARGE SCALE GENOMIC DNA]</scope>
    <source>
        <strain evidence="4">CBS 304.66</strain>
    </source>
</reference>
<name>A0A9P4N586_9PLEO</name>
<dbReference type="AlphaFoldDB" id="A0A9P4N586"/>
<feature type="transmembrane region" description="Helical" evidence="2">
    <location>
        <begin position="171"/>
        <end position="189"/>
    </location>
</feature>
<accession>A0A9P4N586</accession>
<evidence type="ECO:0000256" key="2">
    <source>
        <dbReference type="SAM" id="Phobius"/>
    </source>
</evidence>
<dbReference type="Proteomes" id="UP000800093">
    <property type="component" value="Unassembled WGS sequence"/>
</dbReference>
<organism evidence="3 4">
    <name type="scientific">Lojkania enalia</name>
    <dbReference type="NCBI Taxonomy" id="147567"/>
    <lineage>
        <taxon>Eukaryota</taxon>
        <taxon>Fungi</taxon>
        <taxon>Dikarya</taxon>
        <taxon>Ascomycota</taxon>
        <taxon>Pezizomycotina</taxon>
        <taxon>Dothideomycetes</taxon>
        <taxon>Pleosporomycetidae</taxon>
        <taxon>Pleosporales</taxon>
        <taxon>Pleosporales incertae sedis</taxon>
        <taxon>Lojkania</taxon>
    </lineage>
</organism>
<proteinExistence type="predicted"/>
<dbReference type="EMBL" id="ML986596">
    <property type="protein sequence ID" value="KAF2266712.1"/>
    <property type="molecule type" value="Genomic_DNA"/>
</dbReference>
<comment type="caution">
    <text evidence="3">The sequence shown here is derived from an EMBL/GenBank/DDBJ whole genome shotgun (WGS) entry which is preliminary data.</text>
</comment>
<protein>
    <submittedName>
        <fullName evidence="3">Uncharacterized protein</fullName>
    </submittedName>
</protein>
<keyword evidence="4" id="KW-1185">Reference proteome</keyword>
<keyword evidence="2" id="KW-1133">Transmembrane helix</keyword>
<gene>
    <name evidence="3" type="ORF">CC78DRAFT_578027</name>
</gene>